<dbReference type="RefSeq" id="WP_379712613.1">
    <property type="nucleotide sequence ID" value="NZ_JBHTBS010000005.1"/>
</dbReference>
<feature type="domain" description="Phospholipid/glycerol acyltransferase" evidence="1">
    <location>
        <begin position="60"/>
        <end position="185"/>
    </location>
</feature>
<evidence type="ECO:0000313" key="3">
    <source>
        <dbReference type="Proteomes" id="UP001596472"/>
    </source>
</evidence>
<dbReference type="EMBL" id="JBHTBS010000005">
    <property type="protein sequence ID" value="MFC7337887.1"/>
    <property type="molecule type" value="Genomic_DNA"/>
</dbReference>
<keyword evidence="3" id="KW-1185">Reference proteome</keyword>
<keyword evidence="2" id="KW-0012">Acyltransferase</keyword>
<dbReference type="InterPro" id="IPR002123">
    <property type="entry name" value="Plipid/glycerol_acylTrfase"/>
</dbReference>
<dbReference type="SMART" id="SM00563">
    <property type="entry name" value="PlsC"/>
    <property type="match status" value="1"/>
</dbReference>
<sequence length="403" mass="46544">MQRIIIDQPYSFVPPRFSPCLYRVLSWILPRQLRKDHGIRSIECVGTEKLRRSLEDGNGVILVPNHLRPCDPLVLDSLAKEVGRPFSVMSSWHVFMDSKFQRFVAPRIGAFSIYREGMDRGSLKCAIKTVIKGRFPLVIFGEGFITRSNDRLLNIREGPAFMARAAARARKDGKAIIHPVFLRYFFEGDLRKTLLPVVEEIEHRLSWQPQIHLPLGDRILKAGAALLGLKEIEYLGETRQGSFRERLQHLIDHLLIPMEVRWTNSRHDGDSMIRVKRLRTAILRGMIGGNISKVEREERWRQLADLYLVQQLHCYPGDYIEDATPERILETVERYEEDLTDVARPHYPLRAVITVGDAIEVTCKLKRPRENDPITAEIRESMEMMLESSKSCRKIEPTGTDLR</sequence>
<name>A0ABW2L6A8_9BACT</name>
<evidence type="ECO:0000313" key="2">
    <source>
        <dbReference type="EMBL" id="MFC7337887.1"/>
    </source>
</evidence>
<dbReference type="SUPFAM" id="SSF69593">
    <property type="entry name" value="Glycerol-3-phosphate (1)-acyltransferase"/>
    <property type="match status" value="1"/>
</dbReference>
<dbReference type="Proteomes" id="UP001596472">
    <property type="component" value="Unassembled WGS sequence"/>
</dbReference>
<keyword evidence="2" id="KW-0808">Transferase</keyword>
<evidence type="ECO:0000259" key="1">
    <source>
        <dbReference type="SMART" id="SM00563"/>
    </source>
</evidence>
<protein>
    <submittedName>
        <fullName evidence="2">1-acyl-sn-glycerol-3-phosphate acyltransferase</fullName>
    </submittedName>
</protein>
<proteinExistence type="predicted"/>
<organism evidence="2 3">
    <name type="scientific">Haloferula chungangensis</name>
    <dbReference type="NCBI Taxonomy" id="1048331"/>
    <lineage>
        <taxon>Bacteria</taxon>
        <taxon>Pseudomonadati</taxon>
        <taxon>Verrucomicrobiota</taxon>
        <taxon>Verrucomicrobiia</taxon>
        <taxon>Verrucomicrobiales</taxon>
        <taxon>Verrucomicrobiaceae</taxon>
        <taxon>Haloferula</taxon>
    </lineage>
</organism>
<dbReference type="GO" id="GO:0016746">
    <property type="term" value="F:acyltransferase activity"/>
    <property type="evidence" value="ECO:0007669"/>
    <property type="project" value="UniProtKB-KW"/>
</dbReference>
<gene>
    <name evidence="2" type="ORF">ACFQY0_11915</name>
</gene>
<reference evidence="3" key="1">
    <citation type="journal article" date="2019" name="Int. J. Syst. Evol. Microbiol.">
        <title>The Global Catalogue of Microorganisms (GCM) 10K type strain sequencing project: providing services to taxonomists for standard genome sequencing and annotation.</title>
        <authorList>
            <consortium name="The Broad Institute Genomics Platform"/>
            <consortium name="The Broad Institute Genome Sequencing Center for Infectious Disease"/>
            <person name="Wu L."/>
            <person name="Ma J."/>
        </authorList>
    </citation>
    <scope>NUCLEOTIDE SEQUENCE [LARGE SCALE GENOMIC DNA]</scope>
    <source>
        <strain evidence="3">CGMCC 4.1467</strain>
    </source>
</reference>
<comment type="caution">
    <text evidence="2">The sequence shown here is derived from an EMBL/GenBank/DDBJ whole genome shotgun (WGS) entry which is preliminary data.</text>
</comment>
<dbReference type="Pfam" id="PF01553">
    <property type="entry name" value="Acyltransferase"/>
    <property type="match status" value="1"/>
</dbReference>
<accession>A0ABW2L6A8</accession>